<dbReference type="InterPro" id="IPR010985">
    <property type="entry name" value="Ribbon_hlx_hlx"/>
</dbReference>
<reference evidence="1 2" key="1">
    <citation type="journal article" date="2022" name="Res Sq">
        <title>Evolution of multicellular longitudinally dividing oral cavity symbionts (Neisseriaceae).</title>
        <authorList>
            <person name="Nyongesa S."/>
            <person name="Weber P."/>
            <person name="Bernet E."/>
            <person name="Pullido F."/>
            <person name="Nieckarz M."/>
            <person name="Delaby M."/>
            <person name="Nieves C."/>
            <person name="Viehboeck T."/>
            <person name="Krause N."/>
            <person name="Rivera-Millot A."/>
            <person name="Nakamura A."/>
            <person name="Vischer N."/>
            <person name="VanNieuwenhze M."/>
            <person name="Brun Y."/>
            <person name="Cava F."/>
            <person name="Bulgheresi S."/>
            <person name="Veyrier F."/>
        </authorList>
    </citation>
    <scope>NUCLEOTIDE SEQUENCE [LARGE SCALE GENOMIC DNA]</scope>
    <source>
        <strain evidence="1 2">SN4</strain>
    </source>
</reference>
<evidence type="ECO:0008006" key="3">
    <source>
        <dbReference type="Google" id="ProtNLM"/>
    </source>
</evidence>
<proteinExistence type="predicted"/>
<dbReference type="EMBL" id="CP091511">
    <property type="protein sequence ID" value="UOO87995.1"/>
    <property type="molecule type" value="Genomic_DNA"/>
</dbReference>
<accession>A0ABY4DXX3</accession>
<dbReference type="SUPFAM" id="SSF47598">
    <property type="entry name" value="Ribbon-helix-helix"/>
    <property type="match status" value="1"/>
</dbReference>
<dbReference type="RefSeq" id="WP_058356567.1">
    <property type="nucleotide sequence ID" value="NZ_CABKVG010000009.1"/>
</dbReference>
<evidence type="ECO:0000313" key="1">
    <source>
        <dbReference type="EMBL" id="UOO87995.1"/>
    </source>
</evidence>
<sequence>MAIKHTGGKKTDNLTVRFEPKLRYLAEIAAKSQKRSLSAFVEWAVENILNDVEVKDRVNRFVKLSEVSNALWDVNEIERFIRLAIVLPDLLTFEEQKIWKIITSYPYCFSYYPDRDLFFDLDDVNFKNIIKHWDLLVSAAEQSKDAITELDTLEKNYSMPPARIKPPALGDLDDDIPF</sequence>
<name>A0ABY4DXX3_9NEIS</name>
<gene>
    <name evidence="1" type="ORF">LVJ82_10870</name>
</gene>
<dbReference type="Proteomes" id="UP000832011">
    <property type="component" value="Chromosome"/>
</dbReference>
<keyword evidence="2" id="KW-1185">Reference proteome</keyword>
<organism evidence="1 2">
    <name type="scientific">Vitreoscilla massiliensis</name>
    <dbReference type="NCBI Taxonomy" id="1689272"/>
    <lineage>
        <taxon>Bacteria</taxon>
        <taxon>Pseudomonadati</taxon>
        <taxon>Pseudomonadota</taxon>
        <taxon>Betaproteobacteria</taxon>
        <taxon>Neisseriales</taxon>
        <taxon>Neisseriaceae</taxon>
        <taxon>Vitreoscilla</taxon>
    </lineage>
</organism>
<protein>
    <recommendedName>
        <fullName evidence="3">DUF1778 domain-containing protein</fullName>
    </recommendedName>
</protein>
<evidence type="ECO:0000313" key="2">
    <source>
        <dbReference type="Proteomes" id="UP000832011"/>
    </source>
</evidence>